<dbReference type="SUPFAM" id="SSF52172">
    <property type="entry name" value="CheY-like"/>
    <property type="match status" value="1"/>
</dbReference>
<feature type="transmembrane region" description="Helical" evidence="1">
    <location>
        <begin position="137"/>
        <end position="160"/>
    </location>
</feature>
<reference evidence="3" key="1">
    <citation type="submission" date="2020-03" db="EMBL/GenBank/DDBJ databases">
        <title>The deep terrestrial virosphere.</title>
        <authorList>
            <person name="Holmfeldt K."/>
            <person name="Nilsson E."/>
            <person name="Simone D."/>
            <person name="Lopez-Fernandez M."/>
            <person name="Wu X."/>
            <person name="de Brujin I."/>
            <person name="Lundin D."/>
            <person name="Andersson A."/>
            <person name="Bertilsson S."/>
            <person name="Dopson M."/>
        </authorList>
    </citation>
    <scope>NUCLEOTIDE SEQUENCE</scope>
    <source>
        <strain evidence="3">MM171B02166</strain>
    </source>
</reference>
<evidence type="ECO:0000259" key="2">
    <source>
        <dbReference type="PROSITE" id="PS50110"/>
    </source>
</evidence>
<sequence length="161" mass="17790">MSADMTVLIVTADEEFGNSLDRTLSSKGLQTRRATRLWGALKAMSGADILVLAWSLPNGNSRELLDYWLRSGEAGPILVLSQETLAPCDVNSILQKAWNVMCAPFDLAQIGEIMERYAWIVRGVRCCKDVVKLRRRVNVLMVVVAALGGTQVLVPLLQYLL</sequence>
<dbReference type="PROSITE" id="PS50110">
    <property type="entry name" value="RESPONSE_REGULATORY"/>
    <property type="match status" value="1"/>
</dbReference>
<evidence type="ECO:0000256" key="1">
    <source>
        <dbReference type="SAM" id="Phobius"/>
    </source>
</evidence>
<keyword evidence="1" id="KW-0812">Transmembrane</keyword>
<protein>
    <recommendedName>
        <fullName evidence="2">Response regulatory domain-containing protein</fullName>
    </recommendedName>
</protein>
<dbReference type="EMBL" id="MT143724">
    <property type="protein sequence ID" value="QJB01685.1"/>
    <property type="molecule type" value="Genomic_DNA"/>
</dbReference>
<dbReference type="InterPro" id="IPR011006">
    <property type="entry name" value="CheY-like_superfamily"/>
</dbReference>
<organism evidence="3">
    <name type="scientific">viral metagenome</name>
    <dbReference type="NCBI Taxonomy" id="1070528"/>
    <lineage>
        <taxon>unclassified sequences</taxon>
        <taxon>metagenomes</taxon>
        <taxon>organismal metagenomes</taxon>
    </lineage>
</organism>
<dbReference type="InterPro" id="IPR001789">
    <property type="entry name" value="Sig_transdc_resp-reg_receiver"/>
</dbReference>
<evidence type="ECO:0000313" key="3">
    <source>
        <dbReference type="EMBL" id="QJB01685.1"/>
    </source>
</evidence>
<dbReference type="Gene3D" id="3.40.50.2300">
    <property type="match status" value="1"/>
</dbReference>
<dbReference type="AlphaFoldDB" id="A0A6M3M7V1"/>
<feature type="domain" description="Response regulatory" evidence="2">
    <location>
        <begin position="6"/>
        <end position="118"/>
    </location>
</feature>
<keyword evidence="1" id="KW-1133">Transmembrane helix</keyword>
<gene>
    <name evidence="3" type="ORF">MM171B02166_0008</name>
</gene>
<keyword evidence="1" id="KW-0472">Membrane</keyword>
<accession>A0A6M3M7V1</accession>
<name>A0A6M3M7V1_9ZZZZ</name>
<proteinExistence type="predicted"/>
<dbReference type="GO" id="GO:0000160">
    <property type="term" value="P:phosphorelay signal transduction system"/>
    <property type="evidence" value="ECO:0007669"/>
    <property type="project" value="InterPro"/>
</dbReference>